<sequence>MASSDDILQKSTNEPDDEPNESFEEEKQTLDTEGSSHVEQDSPSQSVALTQEELVETDNPEINDNESFYQNLAEAMKNQPSEEKVGDDDQEVDELIELTKIVDSAYCWDNLPFIPFPSRDKDSPENDPDHFSMPEFIQSSEMQFYSLKLKEQNDGLSSAFLKFKMTEIVNDIIDEAEDELDAIEENNDADEMEEEEKEEDDEDKPVVDKYQQLVRSRQCQLRLIHFNQILDEISETESIKPSVLLTSTPSPFSVHVRSEVDFIGTIHECITFLNTECMSVLADESHSIQQRSLHFKTLFRPVTSFFEVLDNLTTHSVASKSLSTFVVSLIDKLKLNPTALSILFMTILPLFVTPDEDSTFVRLPLCVILPAILPIIEVLSKTIADLFIEHKKQSQASLPKASVELPSDAPFASNPLQRATQRSMKPKDPSNNDAKSGSSASIALQYLLSFSFELLRSFRTHSAIHGYGCCCDECQSSPEDHSIPPPLPPLIETTGTKLVSVLPALLSTSTELFSQLIPVPVALPTNNLLNETKSSYAPIIESLPTLQLIASQTTYLAAKLETLRGDLVTPAQQQGRTLIHLSCSIVLELLGIGFIVNYKLEHPINTPCTDAPFGATIGAMISSSLIPIVTVFAELSALSLTTTVCSDNDLDDEKIESIESFVQTHLSSIQQHSFFIRILVVFVNSLYSHSLFAAHTIKTDAINFNVDPTSYDRSEMVSSLLAKESESITSLCNIPLPEESHTIPVTAPRGGLAGSGVGETVSSLLCLVIHTLTYSFKLVHRMDKYEKQNMKNHESTMPVSHFWMEGSWPIEKPQPAPWIPVNSFRAFNPLEPFHNDSASVTTEDVQIEDGIAHTIDKQTTSSSQQQRASTVEIRRLSMTSPPLLKQVLSPARRNGLGSSHDYPNINFQKSEDSTLAECLSILLTNVTIKTTEALLQNEAVFPGHETLTERSILSLSSRHESPSSLLLQLGFFLAGQTSRHCASTSSFILASVLIMPTQYTLMKTFFAKRDSSCLGDCIRPQKSGIDTITFPQYSNKTPFSESVLNNFLSNICVQTTPQSLPLCPNVSFHLSSQDTDLHLTLRGLLVSLTTSTEDDVRMETAISLQVFFSHLPFSLIESILTASDIHKIAHLAKRGKTPLQRACLRILRTIARIGVESSPQMGFPNVFFEQFHVSHAISYWIRELEKNRIYPKAALIISHILCLVHKDHEEQSNWKITARTTIINHLHACIQSIYREEQAQTPKEKQEDDDIVHSLVALHAIGEISEITNIDINDLTGLLLSYIIHPNHLVRIQAFDALLVLSSEQDELHLILQLVLAIPMSTPQGTESSINFPSDSDFSFQRAQMSFVLSFLDHLRDLLNTSPELGACFHESIEFIAKQLSIICFSTDTQKQIASINQICDQFKNPDLTRSFEIKLKQSLHAFYATQFIVSLASMPSSEVAISSYSTLSFTRPSDSVDLIFAPVPELNKDDQIQLFEQAESTLRHDVLSMSACLSIVYHLEFTIFLQSNTSEYEWSHDRFSIACQGAEWICRESIVNQIETSNYQRDIFFDDLTDCWYTPPLSQSQTHDIHFATRSNRNVSFSPPAVIESLFADAVNVPFFNHSFATVSPPTPPPRMHLSRSESSIPALLVDTGVSDDHHSADFRSKSSTPELVNLKRSPSLPDSVLSVTPRVLVNPPRIPSSTAQLNGSSEQLKEHFLSSGLLHTNIETCLCHSSPLHLFLSGGKSLERALTDYPLLTLRSLITHLRQVCQHPFLQLPVNRKLLILAMRTSSSIIALILTQYSLSSYESPSDIPVQSVADRTSLFHYFRNQQFSSVSHRLITSIHTSGQTVPSSLLNIMIELFVFSQRNMIDFLNLYNFKAEAGYLTLEWKQHLSRHPDLVSYIVNNQGVCDLPPTIRNALETALRYFKLSKQMNEVVAIENQLSLATKKVQSYKDLMEQYELNQTVTESENVQTAPVSSYYLVVLSNSSVSQTLQIVVHFSEPANNQPVSPSYWNSFPHSSATSPVPSSSRSVPPQSFQHSQSPILSHLSINIPRTPDPASNPIANSFFSVVELLERLIPSLRPCDPNQCIQMLFSEPEPQIDACMSLLAGDDVRCLVVPIIPLSLDQKRLLYKPSRDTNPSISNTLEAMKDDKQLLFLSSIPTMSSMSHRFPQSDSEIYHLGMSSFPSQAPETPQASHVSHFRFLTKGECEEFMETIRAKRNIEKLSGSDTASLTEQLAIALATPKQGYLQMPKPESSLGTYAKRRTTAFPHQISLLRNLSLAPNQGSVFSNPFQPSPMIPKQISDSDVADLRAEHRPSVSGDASSLTDVGEVNEVDLTSNLDGLLYNGSHLNSPRSRRLTYPGPESPQPHSDNRTSIKSSPNIPIEEAFAEEPTKEPTDKTTDFEAPAKLGPRSETHAVFKLVRQRTSVKPDPGARLASQVSLAVSMVSTDMSTAVSTSADSPKSYGSQFDFFSQQKPQEPERRKTQHVRKATLMRSNSTLSQTFMNFHKQTLTRMPKVLSIYGEQMMGADTPIQPESSSPKVETGSQNESETSPSDSQYISNVGLLCAIEKEELVNFFNQTMGAPAHVSLLDDSVAASDYFDSLIVTTQSYLPSSSFVVLVSKFIIPCHNSL</sequence>
<proteinExistence type="predicted"/>
<feature type="region of interest" description="Disordered" evidence="1">
    <location>
        <begin position="185"/>
        <end position="206"/>
    </location>
</feature>
<comment type="caution">
    <text evidence="2">The sequence shown here is derived from an EMBL/GenBank/DDBJ whole genome shotgun (WGS) entry which is preliminary data.</text>
</comment>
<protein>
    <submittedName>
        <fullName evidence="2">Uncharacterized protein</fullName>
    </submittedName>
</protein>
<dbReference type="InterPro" id="IPR016024">
    <property type="entry name" value="ARM-type_fold"/>
</dbReference>
<evidence type="ECO:0000313" key="2">
    <source>
        <dbReference type="EMBL" id="KAK2953426.1"/>
    </source>
</evidence>
<keyword evidence="3" id="KW-1185">Reference proteome</keyword>
<organism evidence="2 3">
    <name type="scientific">Blattamonas nauphoetae</name>
    <dbReference type="NCBI Taxonomy" id="2049346"/>
    <lineage>
        <taxon>Eukaryota</taxon>
        <taxon>Metamonada</taxon>
        <taxon>Preaxostyla</taxon>
        <taxon>Oxymonadida</taxon>
        <taxon>Blattamonas</taxon>
    </lineage>
</organism>
<feature type="region of interest" description="Disordered" evidence="1">
    <location>
        <begin position="1"/>
        <end position="65"/>
    </location>
</feature>
<feature type="compositionally biased region" description="Basic and acidic residues" evidence="1">
    <location>
        <begin position="2376"/>
        <end position="2387"/>
    </location>
</feature>
<dbReference type="SUPFAM" id="SSF48371">
    <property type="entry name" value="ARM repeat"/>
    <property type="match status" value="1"/>
</dbReference>
<feature type="region of interest" description="Disordered" evidence="1">
    <location>
        <begin position="2326"/>
        <end position="2401"/>
    </location>
</feature>
<feature type="compositionally biased region" description="Acidic residues" evidence="1">
    <location>
        <begin position="53"/>
        <end position="64"/>
    </location>
</feature>
<gene>
    <name evidence="2" type="ORF">BLNAU_11559</name>
</gene>
<feature type="region of interest" description="Disordered" evidence="1">
    <location>
        <begin position="408"/>
        <end position="436"/>
    </location>
</feature>
<feature type="compositionally biased region" description="Acidic residues" evidence="1">
    <location>
        <begin position="185"/>
        <end position="203"/>
    </location>
</feature>
<feature type="region of interest" description="Disordered" evidence="1">
    <location>
        <begin position="2275"/>
        <end position="2311"/>
    </location>
</feature>
<feature type="compositionally biased region" description="Polar residues" evidence="1">
    <location>
        <begin position="414"/>
        <end position="424"/>
    </location>
</feature>
<evidence type="ECO:0000313" key="3">
    <source>
        <dbReference type="Proteomes" id="UP001281761"/>
    </source>
</evidence>
<feature type="compositionally biased region" description="Basic and acidic residues" evidence="1">
    <location>
        <begin position="25"/>
        <end position="40"/>
    </location>
</feature>
<dbReference type="EMBL" id="JARBJD010000091">
    <property type="protein sequence ID" value="KAK2953426.1"/>
    <property type="molecule type" value="Genomic_DNA"/>
</dbReference>
<accession>A0ABQ9XS72</accession>
<dbReference type="Proteomes" id="UP001281761">
    <property type="component" value="Unassembled WGS sequence"/>
</dbReference>
<feature type="region of interest" description="Disordered" evidence="1">
    <location>
        <begin position="2514"/>
        <end position="2542"/>
    </location>
</feature>
<feature type="compositionally biased region" description="Acidic residues" evidence="1">
    <location>
        <begin position="14"/>
        <end position="24"/>
    </location>
</feature>
<evidence type="ECO:0000256" key="1">
    <source>
        <dbReference type="SAM" id="MobiDB-lite"/>
    </source>
</evidence>
<name>A0ABQ9XS72_9EUKA</name>
<reference evidence="2 3" key="1">
    <citation type="journal article" date="2022" name="bioRxiv">
        <title>Genomics of Preaxostyla Flagellates Illuminates Evolutionary Transitions and the Path Towards Mitochondrial Loss.</title>
        <authorList>
            <person name="Novak L.V.F."/>
            <person name="Treitli S.C."/>
            <person name="Pyrih J."/>
            <person name="Halakuc P."/>
            <person name="Pipaliya S.V."/>
            <person name="Vacek V."/>
            <person name="Brzon O."/>
            <person name="Soukal P."/>
            <person name="Eme L."/>
            <person name="Dacks J.B."/>
            <person name="Karnkowska A."/>
            <person name="Elias M."/>
            <person name="Hampl V."/>
        </authorList>
    </citation>
    <scope>NUCLEOTIDE SEQUENCE [LARGE SCALE GENOMIC DNA]</scope>
    <source>
        <strain evidence="2">NAU3</strain>
        <tissue evidence="2">Gut</tissue>
    </source>
</reference>
<feature type="compositionally biased region" description="Polar residues" evidence="1">
    <location>
        <begin position="2519"/>
        <end position="2542"/>
    </location>
</feature>
<feature type="compositionally biased region" description="Polar residues" evidence="1">
    <location>
        <begin position="2352"/>
        <end position="2366"/>
    </location>
</feature>